<organism evidence="1 2">
    <name type="scientific">Chitinimonas viridis</name>
    <dbReference type="NCBI Taxonomy" id="664880"/>
    <lineage>
        <taxon>Bacteria</taxon>
        <taxon>Pseudomonadati</taxon>
        <taxon>Pseudomonadota</taxon>
        <taxon>Betaproteobacteria</taxon>
        <taxon>Neisseriales</taxon>
        <taxon>Chitinibacteraceae</taxon>
        <taxon>Chitinimonas</taxon>
    </lineage>
</organism>
<comment type="caution">
    <text evidence="1">The sequence shown here is derived from an EMBL/GenBank/DDBJ whole genome shotgun (WGS) entry which is preliminary data.</text>
</comment>
<dbReference type="EMBL" id="JAUFPU010000001">
    <property type="protein sequence ID" value="MDN3575380.1"/>
    <property type="molecule type" value="Genomic_DNA"/>
</dbReference>
<name>A0ABT8B0M5_9NEIS</name>
<reference evidence="1" key="1">
    <citation type="journal article" date="2014" name="Int. J. Syst. Evol. Microbiol.">
        <title>Complete genome of a new Firmicutes species belonging to the dominant human colonic microbiota ('Ruminococcus bicirculans') reveals two chromosomes and a selective capacity to utilize plant glucans.</title>
        <authorList>
            <consortium name="NISC Comparative Sequencing Program"/>
            <person name="Wegmann U."/>
            <person name="Louis P."/>
            <person name="Goesmann A."/>
            <person name="Henrissat B."/>
            <person name="Duncan S.H."/>
            <person name="Flint H.J."/>
        </authorList>
    </citation>
    <scope>NUCLEOTIDE SEQUENCE</scope>
    <source>
        <strain evidence="1">CECT 7703</strain>
    </source>
</reference>
<proteinExistence type="predicted"/>
<accession>A0ABT8B0M5</accession>
<reference evidence="1" key="2">
    <citation type="submission" date="2023-06" db="EMBL/GenBank/DDBJ databases">
        <authorList>
            <person name="Lucena T."/>
            <person name="Sun Q."/>
        </authorList>
    </citation>
    <scope>NUCLEOTIDE SEQUENCE</scope>
    <source>
        <strain evidence="1">CECT 7703</strain>
    </source>
</reference>
<keyword evidence="2" id="KW-1185">Reference proteome</keyword>
<sequence>MLLIFSPPVFAAQVVDIAGLFTYRPDAALLAYGVAVPTDVALFRVAFNGQKAELVAMAAGPQQSSLMRLAALSGSQIAVLYPDIGEPYRSVFTKIIEGIEDKARVRVASYAVGNKLNAQELAGELKRQNVRAVIALGRNGLRAANALEGSNLSIVAGGVLAVPESEARGVAVHSLAPDPELMFARLKLLVPQARRIYVVCDPRQNAWLMQLARTAAKAQGLELQVREATDLKTAMQHYQSIFSSSDARHDTVWLPQDSTTVEESAVLPLVLQEAWNRNIAVFSSSLSHVKRGVLFSLYPDNMGLGRNLAQVALANADGASGLVPLKDVLVAVNLRTASHLGLNLGNKPQQNFDLVFPEP</sequence>
<dbReference type="Proteomes" id="UP001180081">
    <property type="component" value="Unassembled WGS sequence"/>
</dbReference>
<dbReference type="PANTHER" id="PTHR35271">
    <property type="entry name" value="ABC TRANSPORTER, SUBSTRATE-BINDING LIPOPROTEIN-RELATED"/>
    <property type="match status" value="1"/>
</dbReference>
<evidence type="ECO:0000313" key="1">
    <source>
        <dbReference type="EMBL" id="MDN3575380.1"/>
    </source>
</evidence>
<dbReference type="Gene3D" id="3.40.50.2300">
    <property type="match status" value="1"/>
</dbReference>
<dbReference type="Pfam" id="PF04392">
    <property type="entry name" value="ABC_sub_bind"/>
    <property type="match status" value="1"/>
</dbReference>
<dbReference type="InterPro" id="IPR007487">
    <property type="entry name" value="ABC_transpt-TYRBP-like"/>
</dbReference>
<gene>
    <name evidence="1" type="ORF">QWZ03_01155</name>
</gene>
<dbReference type="PANTHER" id="PTHR35271:SF1">
    <property type="entry name" value="ABC TRANSPORTER, SUBSTRATE-BINDING LIPOPROTEIN"/>
    <property type="match status" value="1"/>
</dbReference>
<evidence type="ECO:0000313" key="2">
    <source>
        <dbReference type="Proteomes" id="UP001180081"/>
    </source>
</evidence>
<dbReference type="RefSeq" id="WP_290331046.1">
    <property type="nucleotide sequence ID" value="NZ_JAUFPU010000001.1"/>
</dbReference>
<protein>
    <submittedName>
        <fullName evidence="1">ABC transporter substrate binding protein</fullName>
    </submittedName>
</protein>